<dbReference type="EMBL" id="BARU01010676">
    <property type="protein sequence ID" value="GAH35884.1"/>
    <property type="molecule type" value="Genomic_DNA"/>
</dbReference>
<feature type="non-terminal residue" evidence="2">
    <location>
        <position position="1"/>
    </location>
</feature>
<evidence type="ECO:0000259" key="1">
    <source>
        <dbReference type="Pfam" id="PF25183"/>
    </source>
</evidence>
<accession>X1G2R7</accession>
<dbReference type="InterPro" id="IPR057601">
    <property type="entry name" value="Oar-like_b-barrel"/>
</dbReference>
<reference evidence="2" key="1">
    <citation type="journal article" date="2014" name="Front. Microbiol.">
        <title>High frequency of phylogenetically diverse reductive dehalogenase-homologous genes in deep subseafloor sedimentary metagenomes.</title>
        <authorList>
            <person name="Kawai M."/>
            <person name="Futagami T."/>
            <person name="Toyoda A."/>
            <person name="Takaki Y."/>
            <person name="Nishi S."/>
            <person name="Hori S."/>
            <person name="Arai W."/>
            <person name="Tsubouchi T."/>
            <person name="Morono Y."/>
            <person name="Uchiyama I."/>
            <person name="Ito T."/>
            <person name="Fujiyama A."/>
            <person name="Inagaki F."/>
            <person name="Takami H."/>
        </authorList>
    </citation>
    <scope>NUCLEOTIDE SEQUENCE</scope>
    <source>
        <strain evidence="2">Expedition CK06-06</strain>
    </source>
</reference>
<gene>
    <name evidence="2" type="ORF">S03H2_20289</name>
</gene>
<feature type="domain" description="TonB-dependent transporter Oar-like beta-barrel" evidence="1">
    <location>
        <begin position="65"/>
        <end position="292"/>
    </location>
</feature>
<sequence>EQIRPDMIDLYNVGPEFMNPDLAATPTLLLHALNDQYHNDPLIEFNQTSAFDAVTTPWKKIVEFTTLSPRIGFVYDLFGDGKTALKASFSRYYEPVWSAKYNAANIIGGGAMNWYWYDLNGDGFMDLPIPDGTYGSPVDPQYLDAEGDEYRLTSYDVQDPDWNYYIEDLKPPYMHEFVLGVDHELARDFRLGFQFIYKVNKNIVEDVDINNGYDPTATDDQGRLIWLPYDFIDPGWDGEWGTDDDQNMTVYGLAEYAQTRTWQGRNPPEAKRTYTAVVLTFDKRMSNRWQLQG</sequence>
<dbReference type="AlphaFoldDB" id="X1G2R7"/>
<feature type="non-terminal residue" evidence="2">
    <location>
        <position position="293"/>
    </location>
</feature>
<dbReference type="Pfam" id="PF25183">
    <property type="entry name" value="OMP_b-brl_4"/>
    <property type="match status" value="1"/>
</dbReference>
<organism evidence="2">
    <name type="scientific">marine sediment metagenome</name>
    <dbReference type="NCBI Taxonomy" id="412755"/>
    <lineage>
        <taxon>unclassified sequences</taxon>
        <taxon>metagenomes</taxon>
        <taxon>ecological metagenomes</taxon>
    </lineage>
</organism>
<proteinExistence type="predicted"/>
<protein>
    <recommendedName>
        <fullName evidence="1">TonB-dependent transporter Oar-like beta-barrel domain-containing protein</fullName>
    </recommendedName>
</protein>
<comment type="caution">
    <text evidence="2">The sequence shown here is derived from an EMBL/GenBank/DDBJ whole genome shotgun (WGS) entry which is preliminary data.</text>
</comment>
<name>X1G2R7_9ZZZZ</name>
<evidence type="ECO:0000313" key="2">
    <source>
        <dbReference type="EMBL" id="GAH35884.1"/>
    </source>
</evidence>
<dbReference type="SUPFAM" id="SSF56935">
    <property type="entry name" value="Porins"/>
    <property type="match status" value="1"/>
</dbReference>